<proteinExistence type="predicted"/>
<name>A0A0K9GVH6_9BACI</name>
<dbReference type="GO" id="GO:0006355">
    <property type="term" value="P:regulation of DNA-templated transcription"/>
    <property type="evidence" value="ECO:0007669"/>
    <property type="project" value="InterPro"/>
</dbReference>
<sequence length="177" mass="20344">MKNSGAVANELGISQSTVQRWVTACNMKIERNSHGHYLFTDENIQQLKQIQQQLNDGLVLQQVELGKKKSRKGAVKPTVQPLEHHDVIEKLLTTVQELERRLDDKADSVASYQLLQHRKEIEELNKQIDRMAKRIEVLETGKNHETEMALSSKPLVFDGKKAPNKQKKRHIFQLLFG</sequence>
<dbReference type="SUPFAM" id="SSF46955">
    <property type="entry name" value="Putative DNA-binding domain"/>
    <property type="match status" value="1"/>
</dbReference>
<dbReference type="PATRIC" id="fig|1679170.3.peg.3466"/>
<dbReference type="GO" id="GO:0003677">
    <property type="term" value="F:DNA binding"/>
    <property type="evidence" value="ECO:0007669"/>
    <property type="project" value="InterPro"/>
</dbReference>
<evidence type="ECO:0000313" key="3">
    <source>
        <dbReference type="EMBL" id="KMY50694.1"/>
    </source>
</evidence>
<keyword evidence="1" id="KW-0175">Coiled coil</keyword>
<reference evidence="4" key="1">
    <citation type="submission" date="2015-07" db="EMBL/GenBank/DDBJ databases">
        <title>Genome sequencing project for genomic taxonomy and phylogenomics of Bacillus-like bacteria.</title>
        <authorList>
            <person name="Liu B."/>
            <person name="Wang J."/>
            <person name="Zhu Y."/>
            <person name="Liu G."/>
            <person name="Chen Q."/>
            <person name="Chen Z."/>
            <person name="Lan J."/>
            <person name="Che J."/>
            <person name="Ge C."/>
            <person name="Shi H."/>
            <person name="Pan Z."/>
            <person name="Liu X."/>
        </authorList>
    </citation>
    <scope>NUCLEOTIDE SEQUENCE [LARGE SCALE GENOMIC DNA]</scope>
    <source>
        <strain evidence="4">FJAT-27997</strain>
    </source>
</reference>
<dbReference type="InterPro" id="IPR009061">
    <property type="entry name" value="DNA-bd_dom_put_sf"/>
</dbReference>
<dbReference type="RefSeq" id="WP_049682046.1">
    <property type="nucleotide sequence ID" value="NZ_LFZW01000001.1"/>
</dbReference>
<dbReference type="EMBL" id="LFZW01000001">
    <property type="protein sequence ID" value="KMY50694.1"/>
    <property type="molecule type" value="Genomic_DNA"/>
</dbReference>
<evidence type="ECO:0000313" key="4">
    <source>
        <dbReference type="Proteomes" id="UP000037146"/>
    </source>
</evidence>
<gene>
    <name evidence="3" type="ORF">AC625_15210</name>
</gene>
<evidence type="ECO:0000259" key="2">
    <source>
        <dbReference type="Pfam" id="PF13411"/>
    </source>
</evidence>
<dbReference type="Gene3D" id="1.10.1660.10">
    <property type="match status" value="1"/>
</dbReference>
<feature type="domain" description="HTH merR-type" evidence="2">
    <location>
        <begin position="5"/>
        <end position="63"/>
    </location>
</feature>
<dbReference type="AlphaFoldDB" id="A0A0K9GVH6"/>
<dbReference type="Proteomes" id="UP000037146">
    <property type="component" value="Unassembled WGS sequence"/>
</dbReference>
<evidence type="ECO:0000256" key="1">
    <source>
        <dbReference type="SAM" id="Coils"/>
    </source>
</evidence>
<dbReference type="OrthoDB" id="2991292at2"/>
<comment type="caution">
    <text evidence="3">The sequence shown here is derived from an EMBL/GenBank/DDBJ whole genome shotgun (WGS) entry which is preliminary data.</text>
</comment>
<feature type="coiled-coil region" evidence="1">
    <location>
        <begin position="88"/>
        <end position="141"/>
    </location>
</feature>
<dbReference type="STRING" id="1679170.AC625_15210"/>
<accession>A0A0K9GVH6</accession>
<dbReference type="InterPro" id="IPR000551">
    <property type="entry name" value="MerR-type_HTH_dom"/>
</dbReference>
<protein>
    <recommendedName>
        <fullName evidence="2">HTH merR-type domain-containing protein</fullName>
    </recommendedName>
</protein>
<keyword evidence="4" id="KW-1185">Reference proteome</keyword>
<dbReference type="Pfam" id="PF13411">
    <property type="entry name" value="MerR_1"/>
    <property type="match status" value="1"/>
</dbReference>
<organism evidence="3 4">
    <name type="scientific">Peribacillus loiseleuriae</name>
    <dbReference type="NCBI Taxonomy" id="1679170"/>
    <lineage>
        <taxon>Bacteria</taxon>
        <taxon>Bacillati</taxon>
        <taxon>Bacillota</taxon>
        <taxon>Bacilli</taxon>
        <taxon>Bacillales</taxon>
        <taxon>Bacillaceae</taxon>
        <taxon>Peribacillus</taxon>
    </lineage>
</organism>